<dbReference type="RefSeq" id="XP_018225512.1">
    <property type="nucleotide sequence ID" value="XM_018370628.1"/>
</dbReference>
<dbReference type="EMBL" id="LFVZ01000009">
    <property type="protein sequence ID" value="KTW27630.1"/>
    <property type="molecule type" value="Genomic_DNA"/>
</dbReference>
<reference evidence="4" key="1">
    <citation type="journal article" date="2016" name="Nat. Commun.">
        <title>Genome analysis of three Pneumocystis species reveals adaptation mechanisms to life exclusively in mammalian hosts.</title>
        <authorList>
            <person name="Ma L."/>
            <person name="Chen Z."/>
            <person name="Huang D.W."/>
            <person name="Kutty G."/>
            <person name="Ishihara M."/>
            <person name="Wang H."/>
            <person name="Abouelleil A."/>
            <person name="Bishop L."/>
            <person name="Davey E."/>
            <person name="Deng R."/>
            <person name="Deng X."/>
            <person name="Fan L."/>
            <person name="Fantoni G."/>
            <person name="Fitzgerald M."/>
            <person name="Gogineni E."/>
            <person name="Goldberg J.M."/>
            <person name="Handley G."/>
            <person name="Hu X."/>
            <person name="Huber C."/>
            <person name="Jiao X."/>
            <person name="Jones K."/>
            <person name="Levin J.Z."/>
            <person name="Liu Y."/>
            <person name="Macdonald P."/>
            <person name="Melnikov A."/>
            <person name="Raley C."/>
            <person name="Sassi M."/>
            <person name="Sherman B.T."/>
            <person name="Song X."/>
            <person name="Sykes S."/>
            <person name="Tran B."/>
            <person name="Walsh L."/>
            <person name="Xia Y."/>
            <person name="Yang J."/>
            <person name="Young S."/>
            <person name="Zeng Q."/>
            <person name="Zheng X."/>
            <person name="Stephens R."/>
            <person name="Nusbaum C."/>
            <person name="Birren B.W."/>
            <person name="Azadi P."/>
            <person name="Lempicki R.A."/>
            <person name="Cuomo C.A."/>
            <person name="Kovacs J.A."/>
        </authorList>
    </citation>
    <scope>NUCLEOTIDE SEQUENCE [LARGE SCALE GENOMIC DNA]</scope>
    <source>
        <strain evidence="4">B80</strain>
    </source>
</reference>
<dbReference type="GO" id="GO:0010181">
    <property type="term" value="F:FMN binding"/>
    <property type="evidence" value="ECO:0007669"/>
    <property type="project" value="InterPro"/>
</dbReference>
<dbReference type="OrthoDB" id="5587740at2759"/>
<dbReference type="Proteomes" id="UP000054454">
    <property type="component" value="Unassembled WGS sequence"/>
</dbReference>
<dbReference type="InterPro" id="IPR012349">
    <property type="entry name" value="Split_barrel_FMN-bd"/>
</dbReference>
<dbReference type="InterPro" id="IPR002563">
    <property type="entry name" value="Flavin_Rdtase-like_dom"/>
</dbReference>
<proteinExistence type="predicted"/>
<dbReference type="PANTHER" id="PTHR30466">
    <property type="entry name" value="FLAVIN REDUCTASE"/>
    <property type="match status" value="1"/>
</dbReference>
<sequence>MLPEYLCKSLQKSLFLLRKHGKIVGKEGDISYIKKKGQYLSFFRSKSTYEEKTVFPKVSISEIQKDYQNLMKCLVQPVVIITTNDLKTNGMGRAITVSSFSSISINPMPIVSFSIKLPSRMAYLLGKSKRFAVHVLKSHCDQIKLAQEYAQNRVFNENEISNISKNHCKESLNELPILSGVLGILYCNTYKTINIGDHKIWFGTVEYVENIDVYEKMSLSYCQGDFRLIKKD</sequence>
<accession>A0A0W4ZGY2</accession>
<dbReference type="Pfam" id="PF01613">
    <property type="entry name" value="Flavin_Reduct"/>
    <property type="match status" value="1"/>
</dbReference>
<dbReference type="VEuPathDB" id="FungiDB:T552_02072"/>
<dbReference type="AlphaFoldDB" id="A0A0W4ZGY2"/>
<dbReference type="GO" id="GO:0042602">
    <property type="term" value="F:riboflavin reductase (NADPH) activity"/>
    <property type="evidence" value="ECO:0007669"/>
    <property type="project" value="TreeGrafter"/>
</dbReference>
<dbReference type="Gene3D" id="2.30.110.10">
    <property type="entry name" value="Electron Transport, Fmn-binding Protein, Chain A"/>
    <property type="match status" value="1"/>
</dbReference>
<dbReference type="InterPro" id="IPR050268">
    <property type="entry name" value="NADH-dep_flavin_reductase"/>
</dbReference>
<dbReference type="PANTHER" id="PTHR30466:SF1">
    <property type="entry name" value="FMN REDUCTASE (NADH) RUTF"/>
    <property type="match status" value="1"/>
</dbReference>
<keyword evidence="1" id="KW-0560">Oxidoreductase</keyword>
<comment type="caution">
    <text evidence="3">The sequence shown here is derived from an EMBL/GenBank/DDBJ whole genome shotgun (WGS) entry which is preliminary data.</text>
</comment>
<evidence type="ECO:0000256" key="1">
    <source>
        <dbReference type="ARBA" id="ARBA00023002"/>
    </source>
</evidence>
<keyword evidence="4" id="KW-1185">Reference proteome</keyword>
<protein>
    <recommendedName>
        <fullName evidence="2">Flavin reductase like domain-containing protein</fullName>
    </recommendedName>
</protein>
<dbReference type="SUPFAM" id="SSF50475">
    <property type="entry name" value="FMN-binding split barrel"/>
    <property type="match status" value="1"/>
</dbReference>
<evidence type="ECO:0000313" key="3">
    <source>
        <dbReference type="EMBL" id="KTW27630.1"/>
    </source>
</evidence>
<name>A0A0W4ZGY2_PNEC8</name>
<evidence type="ECO:0000313" key="4">
    <source>
        <dbReference type="Proteomes" id="UP000054454"/>
    </source>
</evidence>
<gene>
    <name evidence="3" type="ORF">T552_02072</name>
</gene>
<evidence type="ECO:0000259" key="2">
    <source>
        <dbReference type="SMART" id="SM00903"/>
    </source>
</evidence>
<feature type="domain" description="Flavin reductase like" evidence="2">
    <location>
        <begin position="71"/>
        <end position="228"/>
    </location>
</feature>
<organism evidence="3 4">
    <name type="scientific">Pneumocystis carinii (strain B80)</name>
    <name type="common">Rat pneumocystis pneumonia agent</name>
    <name type="synonym">Pneumocystis carinii f. sp. carinii</name>
    <dbReference type="NCBI Taxonomy" id="1408658"/>
    <lineage>
        <taxon>Eukaryota</taxon>
        <taxon>Fungi</taxon>
        <taxon>Dikarya</taxon>
        <taxon>Ascomycota</taxon>
        <taxon>Taphrinomycotina</taxon>
        <taxon>Pneumocystomycetes</taxon>
        <taxon>Pneumocystaceae</taxon>
        <taxon>Pneumocystis</taxon>
    </lineage>
</organism>
<dbReference type="SMART" id="SM00903">
    <property type="entry name" value="Flavin_Reduct"/>
    <property type="match status" value="1"/>
</dbReference>
<dbReference type="GeneID" id="28936831"/>